<name>A0AAE6NNH6_STRPT</name>
<dbReference type="Gene3D" id="3.40.50.300">
    <property type="entry name" value="P-loop containing nucleotide triphosphate hydrolases"/>
    <property type="match status" value="1"/>
</dbReference>
<evidence type="ECO:0000256" key="1">
    <source>
        <dbReference type="SAM" id="MobiDB-lite"/>
    </source>
</evidence>
<dbReference type="PRINTS" id="PR00038">
    <property type="entry name" value="HTHLUXR"/>
</dbReference>
<dbReference type="PANTHER" id="PTHR47691">
    <property type="entry name" value="REGULATOR-RELATED"/>
    <property type="match status" value="1"/>
</dbReference>
<dbReference type="AlphaFoldDB" id="A0AAE6NNH6"/>
<gene>
    <name evidence="3" type="ORF">BG653_00231</name>
    <name evidence="4" type="ORF">CP981_34375</name>
</gene>
<dbReference type="SUPFAM" id="SSF46894">
    <property type="entry name" value="C-terminal effector domain of the bipartite response regulators"/>
    <property type="match status" value="1"/>
</dbReference>
<feature type="compositionally biased region" description="Basic and acidic residues" evidence="1">
    <location>
        <begin position="62"/>
        <end position="78"/>
    </location>
</feature>
<feature type="region of interest" description="Disordered" evidence="1">
    <location>
        <begin position="48"/>
        <end position="85"/>
    </location>
</feature>
<dbReference type="SMART" id="SM00421">
    <property type="entry name" value="HTH_LUXR"/>
    <property type="match status" value="1"/>
</dbReference>
<keyword evidence="5" id="KW-1185">Reference proteome</keyword>
<evidence type="ECO:0000313" key="4">
    <source>
        <dbReference type="EMBL" id="QEV56017.1"/>
    </source>
</evidence>
<dbReference type="Proteomes" id="UP000194225">
    <property type="component" value="Unassembled WGS sequence"/>
</dbReference>
<dbReference type="InterPro" id="IPR000792">
    <property type="entry name" value="Tscrpt_reg_LuxR_C"/>
</dbReference>
<dbReference type="Pfam" id="PF00196">
    <property type="entry name" value="GerE"/>
    <property type="match status" value="1"/>
</dbReference>
<accession>A0AAE6NNH6</accession>
<dbReference type="KEGG" id="spla:CP981_34375"/>
<evidence type="ECO:0000313" key="3">
    <source>
        <dbReference type="EMBL" id="OSY48354.1"/>
    </source>
</evidence>
<dbReference type="GO" id="GO:0006355">
    <property type="term" value="P:regulation of DNA-templated transcription"/>
    <property type="evidence" value="ECO:0007669"/>
    <property type="project" value="InterPro"/>
</dbReference>
<reference evidence="4 6" key="2">
    <citation type="submission" date="2017-09" db="EMBL/GenBank/DDBJ databases">
        <authorList>
            <person name="Lee N."/>
            <person name="Cho B.-K."/>
        </authorList>
    </citation>
    <scope>NUCLEOTIDE SEQUENCE [LARGE SCALE GENOMIC DNA]</scope>
    <source>
        <strain evidence="4 6">ATCC 23948</strain>
    </source>
</reference>
<feature type="domain" description="HTH luxR-type" evidence="2">
    <location>
        <begin position="174"/>
        <end position="239"/>
    </location>
</feature>
<reference evidence="3 5" key="1">
    <citation type="submission" date="2016-09" db="EMBL/GenBank/DDBJ databases">
        <title>Streptomyces platensis DSM40041, a candidate organism with high potential of specific P450 cytochromes.</title>
        <authorList>
            <person name="Grumaz C."/>
            <person name="Vainshtein Y."/>
            <person name="Kirstahler P."/>
            <person name="Sohn K."/>
        </authorList>
    </citation>
    <scope>NUCLEOTIDE SEQUENCE [LARGE SCALE GENOMIC DNA]</scope>
    <source>
        <strain evidence="3 5">DSM 40041</strain>
    </source>
</reference>
<dbReference type="InterPro" id="IPR016032">
    <property type="entry name" value="Sig_transdc_resp-reg_C-effctor"/>
</dbReference>
<evidence type="ECO:0000259" key="2">
    <source>
        <dbReference type="PROSITE" id="PS50043"/>
    </source>
</evidence>
<dbReference type="Proteomes" id="UP000325458">
    <property type="component" value="Chromosome"/>
</dbReference>
<dbReference type="InterPro" id="IPR036388">
    <property type="entry name" value="WH-like_DNA-bd_sf"/>
</dbReference>
<dbReference type="InterPro" id="IPR027417">
    <property type="entry name" value="P-loop_NTPase"/>
</dbReference>
<proteinExistence type="predicted"/>
<evidence type="ECO:0000313" key="6">
    <source>
        <dbReference type="Proteomes" id="UP000325458"/>
    </source>
</evidence>
<dbReference type="PANTHER" id="PTHR47691:SF3">
    <property type="entry name" value="HTH-TYPE TRANSCRIPTIONAL REGULATOR RV0890C-RELATED"/>
    <property type="match status" value="1"/>
</dbReference>
<dbReference type="GO" id="GO:0003677">
    <property type="term" value="F:DNA binding"/>
    <property type="evidence" value="ECO:0007669"/>
    <property type="project" value="InterPro"/>
</dbReference>
<dbReference type="EMBL" id="MIGA01000001">
    <property type="protein sequence ID" value="OSY48354.1"/>
    <property type="molecule type" value="Genomic_DNA"/>
</dbReference>
<dbReference type="CDD" id="cd06170">
    <property type="entry name" value="LuxR_C_like"/>
    <property type="match status" value="1"/>
</dbReference>
<dbReference type="SUPFAM" id="SSF52540">
    <property type="entry name" value="P-loop containing nucleoside triphosphate hydrolases"/>
    <property type="match status" value="1"/>
</dbReference>
<dbReference type="PROSITE" id="PS00622">
    <property type="entry name" value="HTH_LUXR_1"/>
    <property type="match status" value="1"/>
</dbReference>
<sequence length="244" mass="26401">MPWVTITRTCETCGIELRSTTPRARDGKDRGGRPARYCSGACRQRAFRQRTGRQGVGSQDAGRQDARKPPDGTADRPRHGLPQPLDEFIGRERELVRLRTLLRSSRLLTLVGPGGVGKTRLALELASRMRNGRPGRAQLVELASLRDGELLPQAVAVALGVGERGSRAGIDYGYPGAGPALTAREAAVARLVAEGLTNRQIATHLGLSPSTVGGHLDRVRDKSGLRTRTQIALWITGRNPRPAR</sequence>
<dbReference type="Gene3D" id="1.10.10.10">
    <property type="entry name" value="Winged helix-like DNA-binding domain superfamily/Winged helix DNA-binding domain"/>
    <property type="match status" value="1"/>
</dbReference>
<dbReference type="PROSITE" id="PS50043">
    <property type="entry name" value="HTH_LUXR_2"/>
    <property type="match status" value="1"/>
</dbReference>
<protein>
    <submittedName>
        <fullName evidence="4">LuxR family transcriptional regulator</fullName>
    </submittedName>
    <submittedName>
        <fullName evidence="3">Transcriptional regulator NarL</fullName>
    </submittedName>
</protein>
<evidence type="ECO:0000313" key="5">
    <source>
        <dbReference type="Proteomes" id="UP000194225"/>
    </source>
</evidence>
<organism evidence="4 6">
    <name type="scientific">Streptomyces platensis</name>
    <dbReference type="NCBI Taxonomy" id="58346"/>
    <lineage>
        <taxon>Bacteria</taxon>
        <taxon>Bacillati</taxon>
        <taxon>Actinomycetota</taxon>
        <taxon>Actinomycetes</taxon>
        <taxon>Kitasatosporales</taxon>
        <taxon>Streptomycetaceae</taxon>
        <taxon>Streptomyces</taxon>
    </lineage>
</organism>
<dbReference type="EMBL" id="CP023691">
    <property type="protein sequence ID" value="QEV56017.1"/>
    <property type="molecule type" value="Genomic_DNA"/>
</dbReference>